<evidence type="ECO:0000313" key="3">
    <source>
        <dbReference type="EMBL" id="MYC94173.1"/>
    </source>
</evidence>
<dbReference type="Pfam" id="PF00313">
    <property type="entry name" value="CSD"/>
    <property type="match status" value="1"/>
</dbReference>
<dbReference type="GO" id="GO:0005737">
    <property type="term" value="C:cytoplasm"/>
    <property type="evidence" value="ECO:0007669"/>
    <property type="project" value="UniProtKB-SubCell"/>
</dbReference>
<evidence type="ECO:0000256" key="1">
    <source>
        <dbReference type="RuleBase" id="RU000408"/>
    </source>
</evidence>
<dbReference type="InterPro" id="IPR011129">
    <property type="entry name" value="CSD"/>
</dbReference>
<dbReference type="InterPro" id="IPR012340">
    <property type="entry name" value="NA-bd_OB-fold"/>
</dbReference>
<name>A0A6B1D408_9CHLR</name>
<reference evidence="3" key="1">
    <citation type="submission" date="2019-09" db="EMBL/GenBank/DDBJ databases">
        <title>Characterisation of the sponge microbiome using genome-centric metagenomics.</title>
        <authorList>
            <person name="Engelberts J.P."/>
            <person name="Robbins S.J."/>
            <person name="De Goeij J.M."/>
            <person name="Aranda M."/>
            <person name="Bell S.C."/>
            <person name="Webster N.S."/>
        </authorList>
    </citation>
    <scope>NUCLEOTIDE SEQUENCE</scope>
    <source>
        <strain evidence="3">SB0661_bin_32</strain>
    </source>
</reference>
<dbReference type="InterPro" id="IPR019844">
    <property type="entry name" value="CSD_CS"/>
</dbReference>
<sequence>MGCGFLLPAAKRERGLVKWYSPSRKYGFISRSSGPDLFAHRSRFDGVGRLRTGDLVDFVIEETEKGAAAVDVRLLSRLLKDGSRDYLSEG</sequence>
<gene>
    <name evidence="3" type="ORF">F4X14_04315</name>
</gene>
<dbReference type="PROSITE" id="PS51857">
    <property type="entry name" value="CSD_2"/>
    <property type="match status" value="1"/>
</dbReference>
<dbReference type="CDD" id="cd04458">
    <property type="entry name" value="CSP_CDS"/>
    <property type="match status" value="1"/>
</dbReference>
<dbReference type="AlphaFoldDB" id="A0A6B1D408"/>
<dbReference type="Gene3D" id="2.40.50.140">
    <property type="entry name" value="Nucleic acid-binding proteins"/>
    <property type="match status" value="1"/>
</dbReference>
<comment type="subcellular location">
    <subcellularLocation>
        <location evidence="1">Cytoplasm</location>
    </subcellularLocation>
</comment>
<dbReference type="SMART" id="SM00357">
    <property type="entry name" value="CSP"/>
    <property type="match status" value="1"/>
</dbReference>
<dbReference type="SUPFAM" id="SSF50249">
    <property type="entry name" value="Nucleic acid-binding proteins"/>
    <property type="match status" value="1"/>
</dbReference>
<comment type="caution">
    <text evidence="3">The sequence shown here is derived from an EMBL/GenBank/DDBJ whole genome shotgun (WGS) entry which is preliminary data.</text>
</comment>
<dbReference type="GO" id="GO:0003676">
    <property type="term" value="F:nucleic acid binding"/>
    <property type="evidence" value="ECO:0007669"/>
    <property type="project" value="InterPro"/>
</dbReference>
<protein>
    <submittedName>
        <fullName evidence="3">Cold-shock protein</fullName>
    </submittedName>
</protein>
<accession>A0A6B1D408</accession>
<feature type="domain" description="CSD" evidence="2">
    <location>
        <begin position="12"/>
        <end position="74"/>
    </location>
</feature>
<dbReference type="EMBL" id="VXMH01000019">
    <property type="protein sequence ID" value="MYC94173.1"/>
    <property type="molecule type" value="Genomic_DNA"/>
</dbReference>
<dbReference type="PROSITE" id="PS00352">
    <property type="entry name" value="CSD_1"/>
    <property type="match status" value="1"/>
</dbReference>
<evidence type="ECO:0000259" key="2">
    <source>
        <dbReference type="PROSITE" id="PS51857"/>
    </source>
</evidence>
<organism evidence="3">
    <name type="scientific">Caldilineaceae bacterium SB0661_bin_32</name>
    <dbReference type="NCBI Taxonomy" id="2605255"/>
    <lineage>
        <taxon>Bacteria</taxon>
        <taxon>Bacillati</taxon>
        <taxon>Chloroflexota</taxon>
        <taxon>Caldilineae</taxon>
        <taxon>Caldilineales</taxon>
        <taxon>Caldilineaceae</taxon>
    </lineage>
</organism>
<dbReference type="InterPro" id="IPR002059">
    <property type="entry name" value="CSP_DNA-bd"/>
</dbReference>
<dbReference type="PRINTS" id="PR00050">
    <property type="entry name" value="COLDSHOCK"/>
</dbReference>
<proteinExistence type="predicted"/>